<dbReference type="OrthoDB" id="9835670at2"/>
<dbReference type="AlphaFoldDB" id="I2GTI5"/>
<organism evidence="2 3">
    <name type="scientific">Fibrisoma limi BUZ 3</name>
    <dbReference type="NCBI Taxonomy" id="1185876"/>
    <lineage>
        <taxon>Bacteria</taxon>
        <taxon>Pseudomonadati</taxon>
        <taxon>Bacteroidota</taxon>
        <taxon>Cytophagia</taxon>
        <taxon>Cytophagales</taxon>
        <taxon>Spirosomataceae</taxon>
        <taxon>Fibrisoma</taxon>
    </lineage>
</organism>
<gene>
    <name evidence="2" type="ORF">BN8_06620</name>
</gene>
<keyword evidence="3" id="KW-1185">Reference proteome</keyword>
<feature type="transmembrane region" description="Helical" evidence="1">
    <location>
        <begin position="12"/>
        <end position="35"/>
    </location>
</feature>
<evidence type="ECO:0000313" key="3">
    <source>
        <dbReference type="Proteomes" id="UP000009309"/>
    </source>
</evidence>
<name>I2GTI5_9BACT</name>
<accession>I2GTI5</accession>
<proteinExistence type="predicted"/>
<keyword evidence="1" id="KW-0472">Membrane</keyword>
<keyword evidence="1" id="KW-1133">Transmembrane helix</keyword>
<sequence>MSLRVVINLILIRYFMKFFIPSAIRLLVFTVFIYLTACSPDQGTYEEEPAPDYTGTYQIVSVSSESPAAPAPAPSGTVAVVKIWGYTSIVSVTLTLNKEELLAGELTLRKASGATYDMYIGNSIRYGTIDGKEVTLNYFRNNVKYTVVARK</sequence>
<keyword evidence="1" id="KW-0812">Transmembrane</keyword>
<protein>
    <submittedName>
        <fullName evidence="2">Uncharacterized protein</fullName>
    </submittedName>
</protein>
<reference evidence="2 3" key="1">
    <citation type="journal article" date="2012" name="J. Bacteriol.">
        <title>Genome Sequence of the Filamentous Bacterium Fibrisoma limi BUZ 3T.</title>
        <authorList>
            <person name="Filippini M."/>
            <person name="Qi W."/>
            <person name="Jaenicke S."/>
            <person name="Goesmann A."/>
            <person name="Smits T.H."/>
            <person name="Bagheri H.C."/>
        </authorList>
    </citation>
    <scope>NUCLEOTIDE SEQUENCE [LARGE SCALE GENOMIC DNA]</scope>
    <source>
        <strain evidence="3">BUZ 3T</strain>
    </source>
</reference>
<evidence type="ECO:0000256" key="1">
    <source>
        <dbReference type="SAM" id="Phobius"/>
    </source>
</evidence>
<dbReference type="Proteomes" id="UP000009309">
    <property type="component" value="Unassembled WGS sequence"/>
</dbReference>
<dbReference type="EMBL" id="CAIT01000010">
    <property type="protein sequence ID" value="CCH57214.1"/>
    <property type="molecule type" value="Genomic_DNA"/>
</dbReference>
<evidence type="ECO:0000313" key="2">
    <source>
        <dbReference type="EMBL" id="CCH57214.1"/>
    </source>
</evidence>
<comment type="caution">
    <text evidence="2">The sequence shown here is derived from an EMBL/GenBank/DDBJ whole genome shotgun (WGS) entry which is preliminary data.</text>
</comment>